<comment type="cofactor">
    <cofactor evidence="1">
        <name>Mn(2+)</name>
        <dbReference type="ChEBI" id="CHEBI:29035"/>
    </cofactor>
</comment>
<feature type="region of interest" description="Disordered" evidence="13">
    <location>
        <begin position="453"/>
        <end position="479"/>
    </location>
</feature>
<keyword evidence="16" id="KW-1185">Reference proteome</keyword>
<dbReference type="Pfam" id="PF05011">
    <property type="entry name" value="DBR1"/>
    <property type="match status" value="1"/>
</dbReference>
<keyword evidence="6" id="KW-0507">mRNA processing</keyword>
<keyword evidence="10" id="KW-0408">Iron</keyword>
<dbReference type="GO" id="GO:0008419">
    <property type="term" value="F:RNA lariat debranching enzyme activity"/>
    <property type="evidence" value="ECO:0007669"/>
    <property type="project" value="TreeGrafter"/>
</dbReference>
<dbReference type="FunFam" id="3.60.21.10:FF:000035">
    <property type="entry name" value="Lariat debranching enzyme"/>
    <property type="match status" value="1"/>
</dbReference>
<keyword evidence="11" id="KW-0464">Manganese</keyword>
<evidence type="ECO:0000259" key="14">
    <source>
        <dbReference type="SMART" id="SM01124"/>
    </source>
</evidence>
<name>A0A5B8MF14_9CHLO</name>
<keyword evidence="8" id="KW-0378">Hydrolase</keyword>
<comment type="similarity">
    <text evidence="5">Belongs to the lariat debranching enzyme family.</text>
</comment>
<dbReference type="InterPro" id="IPR041816">
    <property type="entry name" value="Dbr1_N"/>
</dbReference>
<evidence type="ECO:0000256" key="1">
    <source>
        <dbReference type="ARBA" id="ARBA00001936"/>
    </source>
</evidence>
<feature type="compositionally biased region" description="Acidic residues" evidence="13">
    <location>
        <begin position="456"/>
        <end position="479"/>
    </location>
</feature>
<keyword evidence="9" id="KW-0862">Zinc</keyword>
<reference evidence="15 16" key="1">
    <citation type="submission" date="2018-07" db="EMBL/GenBank/DDBJ databases">
        <title>The complete nuclear genome of the prasinophyte Chloropicon primus (CCMP1205).</title>
        <authorList>
            <person name="Pombert J.-F."/>
            <person name="Otis C."/>
            <person name="Turmel M."/>
            <person name="Lemieux C."/>
        </authorList>
    </citation>
    <scope>NUCLEOTIDE SEQUENCE [LARGE SCALE GENOMIC DNA]</scope>
    <source>
        <strain evidence="15 16">CCMP1205</strain>
    </source>
</reference>
<evidence type="ECO:0000256" key="13">
    <source>
        <dbReference type="SAM" id="MobiDB-lite"/>
    </source>
</evidence>
<dbReference type="InterPro" id="IPR004843">
    <property type="entry name" value="Calcineurin-like_PHP"/>
</dbReference>
<evidence type="ECO:0000256" key="5">
    <source>
        <dbReference type="ARBA" id="ARBA00006045"/>
    </source>
</evidence>
<sequence>MRVAVQGCSHGDLDEIYASVAHIEQQENTTVDLVISCGDFQAIRNQGDFDSIAVPDKYKELGSFHKYYSGEKVAPYPTLFIGGNHEASNYLWELYYGGWVAPNMYYMGCSGVVRFGGLRIGGLSGIFDGRNYRLGHFEFPPYDRGSLRSVYHVREFEVRKLLHLRDKLDVFLSHDWPRGVANCGCCNKAGLLRCKPYFREEIARDELGSPAAAKLCNRLKPRYWFSAHYHVKFPAVIRHGRSVSEDTLAVSSGNGGMPSGWMTKEVQQKLRESGGADQEEYTKFLALDKCMPNREFLQILDFPEAQGPKAFQYDVEWLAILRRLQAEMPMERRQVASPTDAASCPGASREEVDWVSIKLSAASGGDLSVPTAFVRTAPTQTEYESAPRHFRNDVHYVNPQTASLLELLELPYTLDANRRQQQGMRGPGRQPPPAGNFMVPTNVFLNFQAAASQDEANPEEINIEGDQDDLNDEEIDISM</sequence>
<feature type="domain" description="Lariat debranching enzyme C-terminal" evidence="14">
    <location>
        <begin position="272"/>
        <end position="414"/>
    </location>
</feature>
<dbReference type="GO" id="GO:0000398">
    <property type="term" value="P:mRNA splicing, via spliceosome"/>
    <property type="evidence" value="ECO:0007669"/>
    <property type="project" value="TreeGrafter"/>
</dbReference>
<dbReference type="SMART" id="SM01124">
    <property type="entry name" value="DBR1"/>
    <property type="match status" value="1"/>
</dbReference>
<dbReference type="OrthoDB" id="407609at2759"/>
<dbReference type="SUPFAM" id="SSF56300">
    <property type="entry name" value="Metallo-dependent phosphatases"/>
    <property type="match status" value="1"/>
</dbReference>
<dbReference type="InterPro" id="IPR029052">
    <property type="entry name" value="Metallo-depent_PP-like"/>
</dbReference>
<dbReference type="EMBL" id="CP031035">
    <property type="protein sequence ID" value="QDZ18997.1"/>
    <property type="molecule type" value="Genomic_DNA"/>
</dbReference>
<protein>
    <submittedName>
        <fullName evidence="15">Lariat debranching enzyme</fullName>
    </submittedName>
</protein>
<evidence type="ECO:0000256" key="2">
    <source>
        <dbReference type="ARBA" id="ARBA00001947"/>
    </source>
</evidence>
<evidence type="ECO:0000313" key="15">
    <source>
        <dbReference type="EMBL" id="QDZ18997.1"/>
    </source>
</evidence>
<dbReference type="InterPro" id="IPR007708">
    <property type="entry name" value="DBR1_C"/>
</dbReference>
<evidence type="ECO:0000256" key="7">
    <source>
        <dbReference type="ARBA" id="ARBA00022723"/>
    </source>
</evidence>
<evidence type="ECO:0000256" key="9">
    <source>
        <dbReference type="ARBA" id="ARBA00022833"/>
    </source>
</evidence>
<evidence type="ECO:0000256" key="8">
    <source>
        <dbReference type="ARBA" id="ARBA00022801"/>
    </source>
</evidence>
<dbReference type="Proteomes" id="UP000316726">
    <property type="component" value="Chromosome 2"/>
</dbReference>
<dbReference type="PANTHER" id="PTHR12849">
    <property type="entry name" value="RNA LARIAT DEBRANCHING ENZYME"/>
    <property type="match status" value="1"/>
</dbReference>
<dbReference type="PANTHER" id="PTHR12849:SF0">
    <property type="entry name" value="LARIAT DEBRANCHING ENZYME"/>
    <property type="match status" value="1"/>
</dbReference>
<evidence type="ECO:0000256" key="11">
    <source>
        <dbReference type="ARBA" id="ARBA00023211"/>
    </source>
</evidence>
<evidence type="ECO:0000256" key="6">
    <source>
        <dbReference type="ARBA" id="ARBA00022664"/>
    </source>
</evidence>
<comment type="cofactor">
    <cofactor evidence="2">
        <name>Zn(2+)</name>
        <dbReference type="ChEBI" id="CHEBI:29105"/>
    </cofactor>
</comment>
<dbReference type="GO" id="GO:0046872">
    <property type="term" value="F:metal ion binding"/>
    <property type="evidence" value="ECO:0007669"/>
    <property type="project" value="UniProtKB-KW"/>
</dbReference>
<evidence type="ECO:0000256" key="4">
    <source>
        <dbReference type="ARBA" id="ARBA00004123"/>
    </source>
</evidence>
<dbReference type="CDD" id="cd00844">
    <property type="entry name" value="MPP_Dbr1_N"/>
    <property type="match status" value="1"/>
</dbReference>
<keyword evidence="12" id="KW-0539">Nucleus</keyword>
<evidence type="ECO:0000256" key="12">
    <source>
        <dbReference type="ARBA" id="ARBA00023242"/>
    </source>
</evidence>
<dbReference type="AlphaFoldDB" id="A0A5B8MF14"/>
<organism evidence="15 16">
    <name type="scientific">Chloropicon primus</name>
    <dbReference type="NCBI Taxonomy" id="1764295"/>
    <lineage>
        <taxon>Eukaryota</taxon>
        <taxon>Viridiplantae</taxon>
        <taxon>Chlorophyta</taxon>
        <taxon>Chloropicophyceae</taxon>
        <taxon>Chloropicales</taxon>
        <taxon>Chloropicaceae</taxon>
        <taxon>Chloropicon</taxon>
    </lineage>
</organism>
<comment type="cofactor">
    <cofactor evidence="3">
        <name>Fe(2+)</name>
        <dbReference type="ChEBI" id="CHEBI:29033"/>
    </cofactor>
</comment>
<evidence type="ECO:0000256" key="3">
    <source>
        <dbReference type="ARBA" id="ARBA00001954"/>
    </source>
</evidence>
<evidence type="ECO:0000313" key="16">
    <source>
        <dbReference type="Proteomes" id="UP000316726"/>
    </source>
</evidence>
<dbReference type="GO" id="GO:0005634">
    <property type="term" value="C:nucleus"/>
    <property type="evidence" value="ECO:0007669"/>
    <property type="project" value="UniProtKB-SubCell"/>
</dbReference>
<gene>
    <name evidence="15" type="ORF">A3770_02p15150</name>
</gene>
<evidence type="ECO:0000256" key="10">
    <source>
        <dbReference type="ARBA" id="ARBA00023004"/>
    </source>
</evidence>
<dbReference type="Pfam" id="PF00149">
    <property type="entry name" value="Metallophos"/>
    <property type="match status" value="1"/>
</dbReference>
<accession>A0A5B8MF14</accession>
<comment type="subcellular location">
    <subcellularLocation>
        <location evidence="4">Nucleus</location>
    </subcellularLocation>
</comment>
<dbReference type="STRING" id="1764295.A0A5B8MF14"/>
<keyword evidence="7" id="KW-0479">Metal-binding</keyword>
<proteinExistence type="inferred from homology"/>